<organism evidence="5">
    <name type="scientific">viral metagenome</name>
    <dbReference type="NCBI Taxonomy" id="1070528"/>
    <lineage>
        <taxon>unclassified sequences</taxon>
        <taxon>metagenomes</taxon>
        <taxon>organismal metagenomes</taxon>
    </lineage>
</organism>
<name>A0A6C0BSS4_9ZZZZ</name>
<evidence type="ECO:0000256" key="2">
    <source>
        <dbReference type="ARBA" id="ARBA00022801"/>
    </source>
</evidence>
<dbReference type="GO" id="GO:0005524">
    <property type="term" value="F:ATP binding"/>
    <property type="evidence" value="ECO:0007669"/>
    <property type="project" value="UniProtKB-KW"/>
</dbReference>
<dbReference type="GO" id="GO:0016787">
    <property type="term" value="F:hydrolase activity"/>
    <property type="evidence" value="ECO:0007669"/>
    <property type="project" value="UniProtKB-KW"/>
</dbReference>
<evidence type="ECO:0000259" key="4">
    <source>
        <dbReference type="PROSITE" id="PS51206"/>
    </source>
</evidence>
<keyword evidence="2" id="KW-0378">Hydrolase</keyword>
<dbReference type="PANTHER" id="PTHR35372">
    <property type="entry name" value="ATP BINDING PROTEIN-RELATED"/>
    <property type="match status" value="1"/>
</dbReference>
<dbReference type="SMART" id="SM00885">
    <property type="entry name" value="D5_N"/>
    <property type="match status" value="1"/>
</dbReference>
<dbReference type="Pfam" id="PF19263">
    <property type="entry name" value="DUF5906"/>
    <property type="match status" value="1"/>
</dbReference>
<evidence type="ECO:0000313" key="5">
    <source>
        <dbReference type="EMBL" id="QHS94664.1"/>
    </source>
</evidence>
<dbReference type="PROSITE" id="PS51206">
    <property type="entry name" value="SF3_HELICASE_1"/>
    <property type="match status" value="1"/>
</dbReference>
<reference evidence="5" key="1">
    <citation type="journal article" date="2020" name="Nature">
        <title>Giant virus diversity and host interactions through global metagenomics.</title>
        <authorList>
            <person name="Schulz F."/>
            <person name="Roux S."/>
            <person name="Paez-Espino D."/>
            <person name="Jungbluth S."/>
            <person name="Walsh D.A."/>
            <person name="Denef V.J."/>
            <person name="McMahon K.D."/>
            <person name="Konstantinidis K.T."/>
            <person name="Eloe-Fadrosh E.A."/>
            <person name="Kyrpides N.C."/>
            <person name="Woyke T."/>
        </authorList>
    </citation>
    <scope>NUCLEOTIDE SEQUENCE</scope>
    <source>
        <strain evidence="5">GVMAG-M-3300018416-45</strain>
    </source>
</reference>
<dbReference type="InterPro" id="IPR027417">
    <property type="entry name" value="P-loop_NTPase"/>
</dbReference>
<accession>A0A6C0BSS4</accession>
<dbReference type="InterPro" id="IPR014818">
    <property type="entry name" value="Phage/plasmid_primase_P4_C"/>
</dbReference>
<dbReference type="PANTHER" id="PTHR35372:SF2">
    <property type="entry name" value="SF3 HELICASE DOMAIN-CONTAINING PROTEIN"/>
    <property type="match status" value="1"/>
</dbReference>
<dbReference type="Pfam" id="PF23162">
    <property type="entry name" value="AEP_C962R"/>
    <property type="match status" value="1"/>
</dbReference>
<dbReference type="InterPro" id="IPR006500">
    <property type="entry name" value="Helicase_put_C_phage/plasmid"/>
</dbReference>
<dbReference type="InterPro" id="IPR014015">
    <property type="entry name" value="Helicase_SF3_DNA-vir"/>
</dbReference>
<evidence type="ECO:0000256" key="1">
    <source>
        <dbReference type="ARBA" id="ARBA00022741"/>
    </source>
</evidence>
<dbReference type="Pfam" id="PF08706">
    <property type="entry name" value="D5_N"/>
    <property type="match status" value="1"/>
</dbReference>
<dbReference type="NCBIfam" id="TIGR01613">
    <property type="entry name" value="primase_Cterm"/>
    <property type="match status" value="1"/>
</dbReference>
<dbReference type="InterPro" id="IPR051620">
    <property type="entry name" value="ORF904-like_C"/>
</dbReference>
<sequence>MMSTQKMNLDRFLKGHVSQQGGEITHTKIGDRAHNIPGGAYTIQISDNKTLMDVYYQEVFDKGRLSYLTEKQQIEGGPILIDIDLRYELDITKRQHKIEHIQSFVSCYMDEVLSLLDIPTESKIDIYVMEKQDVNRTDKLVKDGIHIVIGLGAHKAIQCMLRTKLIEKLPSLWNDIPLKPGTEWDDVFDEGVTKGCVNWQMYGSRKPHHMAYMIKYKWIYTLNNQVEWEPDYSFDITTFNTYDHLNKLSARYNGNPVYNLRPEHSSEYEKHREMLVKKKVKRIVVSKPSGEKLPDSSITSMEMLDKEIDNIFDGLSDGEYIVKETHGYTMALPKSYYGPGSYTKWIRVGWALANTDKRLFATWVKFSAQPGGRTSLLKSDGTFDWSRIGELKSMWDDFEFSNKNALSYRSIIYWAKNESPEAYGLVRRDSIQYYIDHTIKGVVTEWDIANVLYHICKDRFVCASISKNIWYEFVDHKWTENDSGNSLRLCISSTLFEEYNSRANSIRNKVQMMEQTNPMYEKLVDVPKKLDAVATLLKKTTWKSNIMREARELFYDSTFMDRLDCNPWLLCFNNGVVDFKEKCFRRGHHDDYLSKSTLRDYIPLDSIKDNDVTRDEVKKFFDELFPIESLRDYMWQHLASILIGINPNQTFNVYIGSGRNGKSCLVELMSLILGELKATIPITLVTSKRNTIGSTSSEVAQLKGIRYAVMQEPSKGDRINEGILKEITGGDPIQARALYKDTVTFIPQFTLVVCTNVLFELNSTDDGTLRRFRLCDFKSKFIDNPYEDEIRFPKNVCPYQFKLDKNLSAKFKRWVPLITAQLVELAFVRQAKVDDCDIVMRSTERYRESQDYLSEFAKENIVCEEGASLKKMELYNVFKDWYTTNYGRSIPKSKEVYEFMNIRYGHYNGSWKNIKISYDEDED</sequence>
<dbReference type="AlphaFoldDB" id="A0A6C0BSS4"/>
<protein>
    <recommendedName>
        <fullName evidence="4">SF3 helicase domain-containing protein</fullName>
    </recommendedName>
</protein>
<keyword evidence="3" id="KW-0067">ATP-binding</keyword>
<dbReference type="InterPro" id="IPR056443">
    <property type="entry name" value="AEP_C962R"/>
</dbReference>
<dbReference type="EMBL" id="MN739228">
    <property type="protein sequence ID" value="QHS94664.1"/>
    <property type="molecule type" value="Genomic_DNA"/>
</dbReference>
<keyword evidence="1" id="KW-0547">Nucleotide-binding</keyword>
<dbReference type="InterPro" id="IPR045455">
    <property type="entry name" value="NrS-1_pol-like_helicase"/>
</dbReference>
<evidence type="ECO:0000256" key="3">
    <source>
        <dbReference type="ARBA" id="ARBA00022840"/>
    </source>
</evidence>
<dbReference type="Gene3D" id="3.40.50.300">
    <property type="entry name" value="P-loop containing nucleotide triphosphate hydrolases"/>
    <property type="match status" value="1"/>
</dbReference>
<feature type="domain" description="SF3 helicase" evidence="4">
    <location>
        <begin position="629"/>
        <end position="790"/>
    </location>
</feature>
<proteinExistence type="predicted"/>